<dbReference type="PANTHER" id="PTHR42786">
    <property type="entry name" value="TRNA/RRNA METHYLTRANSFERASE"/>
    <property type="match status" value="1"/>
</dbReference>
<reference evidence="8" key="1">
    <citation type="journal article" date="2019" name="Int. J. Syst. Evol. Microbiol.">
        <title>The Global Catalogue of Microorganisms (GCM) 10K type strain sequencing project: providing services to taxonomists for standard genome sequencing and annotation.</title>
        <authorList>
            <consortium name="The Broad Institute Genomics Platform"/>
            <consortium name="The Broad Institute Genome Sequencing Center for Infectious Disease"/>
            <person name="Wu L."/>
            <person name="Ma J."/>
        </authorList>
    </citation>
    <scope>NUCLEOTIDE SEQUENCE [LARGE SCALE GENOMIC DNA]</scope>
    <source>
        <strain evidence="8">KACC 12507</strain>
    </source>
</reference>
<evidence type="ECO:0000259" key="6">
    <source>
        <dbReference type="Pfam" id="PF00588"/>
    </source>
</evidence>
<evidence type="ECO:0000313" key="8">
    <source>
        <dbReference type="Proteomes" id="UP001595897"/>
    </source>
</evidence>
<evidence type="ECO:0000256" key="2">
    <source>
        <dbReference type="ARBA" id="ARBA00022603"/>
    </source>
</evidence>
<dbReference type="EMBL" id="JBHSGU010000029">
    <property type="protein sequence ID" value="MFC4701902.1"/>
    <property type="molecule type" value="Genomic_DNA"/>
</dbReference>
<evidence type="ECO:0000256" key="1">
    <source>
        <dbReference type="ARBA" id="ARBA00007228"/>
    </source>
</evidence>
<comment type="caution">
    <text evidence="7">The sequence shown here is derived from an EMBL/GenBank/DDBJ whole genome shotgun (WGS) entry which is preliminary data.</text>
</comment>
<protein>
    <recommendedName>
        <fullName evidence="5">tRNA (cytidine/uridine-2'-O-)-methyltransferase TrmJ</fullName>
        <ecNumber evidence="5">2.1.1.200</ecNumber>
    </recommendedName>
    <alternativeName>
        <fullName evidence="5">tRNA (cytidine(32)/uridine(32)-2'-O)-methyltransferase</fullName>
    </alternativeName>
    <alternativeName>
        <fullName evidence="5">tRNA Cm32/Um32 methyltransferase</fullName>
    </alternativeName>
</protein>
<comment type="catalytic activity">
    <reaction evidence="5">
        <text>cytidine(32) in tRNA + S-adenosyl-L-methionine = 2'-O-methylcytidine(32) in tRNA + S-adenosyl-L-homocysteine + H(+)</text>
        <dbReference type="Rhea" id="RHEA:42932"/>
        <dbReference type="Rhea" id="RHEA-COMP:10288"/>
        <dbReference type="Rhea" id="RHEA-COMP:10289"/>
        <dbReference type="ChEBI" id="CHEBI:15378"/>
        <dbReference type="ChEBI" id="CHEBI:57856"/>
        <dbReference type="ChEBI" id="CHEBI:59789"/>
        <dbReference type="ChEBI" id="CHEBI:74495"/>
        <dbReference type="ChEBI" id="CHEBI:82748"/>
        <dbReference type="EC" id="2.1.1.200"/>
    </reaction>
</comment>
<dbReference type="Proteomes" id="UP001595897">
    <property type="component" value="Unassembled WGS sequence"/>
</dbReference>
<keyword evidence="5" id="KW-0963">Cytoplasm</keyword>
<evidence type="ECO:0000313" key="7">
    <source>
        <dbReference type="EMBL" id="MFC4701902.1"/>
    </source>
</evidence>
<proteinExistence type="inferred from homology"/>
<dbReference type="Pfam" id="PF00588">
    <property type="entry name" value="SpoU_methylase"/>
    <property type="match status" value="1"/>
</dbReference>
<sequence>MLDKVRIVLVNTSHTGNIGSAARAMKTMGLSSLYLVDPVSEPDGKSSALAAGAGDVLANAKIVPTLAEAIADCGLVIGTSARTRTLSWPMLTPRETGIKINDEVHQHDVALVFGRENSGLNNNELRVCDFHTCIEANPEYSSLNLAAAVQTFCYEIRTDYLDREKRKYRPVKVSEYPMAEDLARFYVHLESTLRKTSFIRENHPGVVMEKLKRLFNRARPEALELNILRGILASIDKQYDVKQGRANTAVNKPLHDDEA</sequence>
<keyword evidence="3 7" id="KW-0808">Transferase</keyword>
<dbReference type="PANTHER" id="PTHR42786:SF2">
    <property type="entry name" value="TRNA (CYTIDINE_URIDINE-2'-O-)-METHYLTRANSFERASE TRMJ"/>
    <property type="match status" value="1"/>
</dbReference>
<dbReference type="NCBIfam" id="TIGR00050">
    <property type="entry name" value="rRNA_methyl_1"/>
    <property type="match status" value="1"/>
</dbReference>
<gene>
    <name evidence="5 7" type="primary">trmJ</name>
    <name evidence="7" type="ORF">ACFO4O_17285</name>
</gene>
<feature type="domain" description="tRNA/rRNA methyltransferase SpoU type" evidence="6">
    <location>
        <begin position="5"/>
        <end position="154"/>
    </location>
</feature>
<dbReference type="EC" id="2.1.1.200" evidence="5"/>
<keyword evidence="4 5" id="KW-0949">S-adenosyl-L-methionine</keyword>
<comment type="subunit">
    <text evidence="5">Homodimer.</text>
</comment>
<dbReference type="SUPFAM" id="SSF75217">
    <property type="entry name" value="alpha/beta knot"/>
    <property type="match status" value="1"/>
</dbReference>
<evidence type="ECO:0000256" key="3">
    <source>
        <dbReference type="ARBA" id="ARBA00022679"/>
    </source>
</evidence>
<dbReference type="InterPro" id="IPR001537">
    <property type="entry name" value="SpoU_MeTrfase"/>
</dbReference>
<keyword evidence="5" id="KW-0819">tRNA processing</keyword>
<comment type="catalytic activity">
    <reaction evidence="5">
        <text>uridine(32) in tRNA + S-adenosyl-L-methionine = 2'-O-methyluridine(32) in tRNA + S-adenosyl-L-homocysteine + H(+)</text>
        <dbReference type="Rhea" id="RHEA:42936"/>
        <dbReference type="Rhea" id="RHEA-COMP:10107"/>
        <dbReference type="Rhea" id="RHEA-COMP:10290"/>
        <dbReference type="ChEBI" id="CHEBI:15378"/>
        <dbReference type="ChEBI" id="CHEBI:57856"/>
        <dbReference type="ChEBI" id="CHEBI:59789"/>
        <dbReference type="ChEBI" id="CHEBI:65315"/>
        <dbReference type="ChEBI" id="CHEBI:74478"/>
        <dbReference type="EC" id="2.1.1.200"/>
    </reaction>
</comment>
<dbReference type="GO" id="GO:0160206">
    <property type="term" value="F:tRNA (cytidine(32)/uridine(32)-2'-O)-methyltransferase activity"/>
    <property type="evidence" value="ECO:0007669"/>
    <property type="project" value="UniProtKB-EC"/>
</dbReference>
<dbReference type="InterPro" id="IPR004384">
    <property type="entry name" value="RNA_MeTrfase_TrmJ/LasT"/>
</dbReference>
<comment type="subcellular location">
    <subcellularLocation>
        <location evidence="5">Cytoplasm</location>
    </subcellularLocation>
</comment>
<dbReference type="PIRSF" id="PIRSF004808">
    <property type="entry name" value="LasT"/>
    <property type="match status" value="1"/>
</dbReference>
<dbReference type="GO" id="GO:0032259">
    <property type="term" value="P:methylation"/>
    <property type="evidence" value="ECO:0007669"/>
    <property type="project" value="UniProtKB-KW"/>
</dbReference>
<evidence type="ECO:0000256" key="4">
    <source>
        <dbReference type="ARBA" id="ARBA00022691"/>
    </source>
</evidence>
<keyword evidence="2 5" id="KW-0489">Methyltransferase</keyword>
<dbReference type="Gene3D" id="3.40.1280.10">
    <property type="match status" value="1"/>
</dbReference>
<keyword evidence="8" id="KW-1185">Reference proteome</keyword>
<dbReference type="Gene3D" id="1.10.8.590">
    <property type="match status" value="1"/>
</dbReference>
<comment type="function">
    <text evidence="5">Catalyzes the formation of 2'O-methylated cytidine (Cm32) or 2'O-methylated uridine (Um32) at position 32 in tRNA.</text>
</comment>
<dbReference type="CDD" id="cd18093">
    <property type="entry name" value="SpoU-like_TrmJ"/>
    <property type="match status" value="1"/>
</dbReference>
<evidence type="ECO:0000256" key="5">
    <source>
        <dbReference type="RuleBase" id="RU362024"/>
    </source>
</evidence>
<organism evidence="7 8">
    <name type="scientific">Glaciecola siphonariae</name>
    <dbReference type="NCBI Taxonomy" id="521012"/>
    <lineage>
        <taxon>Bacteria</taxon>
        <taxon>Pseudomonadati</taxon>
        <taxon>Pseudomonadota</taxon>
        <taxon>Gammaproteobacteria</taxon>
        <taxon>Alteromonadales</taxon>
        <taxon>Alteromonadaceae</taxon>
        <taxon>Glaciecola</taxon>
    </lineage>
</organism>
<accession>A0ABV9LZD3</accession>
<dbReference type="NCBIfam" id="NF011694">
    <property type="entry name" value="PRK15114.1"/>
    <property type="match status" value="1"/>
</dbReference>
<dbReference type="InterPro" id="IPR029026">
    <property type="entry name" value="tRNA_m1G_MTases_N"/>
</dbReference>
<name>A0ABV9LZD3_9ALTE</name>
<dbReference type="InterPro" id="IPR029028">
    <property type="entry name" value="Alpha/beta_knot_MTases"/>
</dbReference>
<comment type="similarity">
    <text evidence="1">Belongs to the class IV-like SAM-binding methyltransferase superfamily. RNA methyltransferase TrmH family.</text>
</comment>
<dbReference type="RefSeq" id="WP_382410813.1">
    <property type="nucleotide sequence ID" value="NZ_JBHSGU010000029.1"/>
</dbReference>